<dbReference type="InterPro" id="IPR026875">
    <property type="entry name" value="PHydrolase_assoc_dom"/>
</dbReference>
<accession>A0A2T3FLB5</accession>
<evidence type="ECO:0000313" key="3">
    <source>
        <dbReference type="EMBL" id="PST36070.1"/>
    </source>
</evidence>
<dbReference type="Pfam" id="PF13286">
    <property type="entry name" value="HD_assoc"/>
    <property type="match status" value="1"/>
</dbReference>
<evidence type="ECO:0000259" key="2">
    <source>
        <dbReference type="PROSITE" id="PS51831"/>
    </source>
</evidence>
<reference evidence="4" key="1">
    <citation type="submission" date="2018-03" db="EMBL/GenBank/DDBJ databases">
        <title>Lachnoclostridium SNUG30370 gen.nov., sp.nov., isolated from human faeces.</title>
        <authorList>
            <person name="Seo B."/>
            <person name="Jeon K."/>
            <person name="Ko G."/>
        </authorList>
    </citation>
    <scope>NUCLEOTIDE SEQUENCE [LARGE SCALE GENOMIC DNA]</scope>
    <source>
        <strain evidence="4">SNUG30370</strain>
    </source>
</reference>
<dbReference type="InterPro" id="IPR003607">
    <property type="entry name" value="HD/PDEase_dom"/>
</dbReference>
<dbReference type="SUPFAM" id="SSF109604">
    <property type="entry name" value="HD-domain/PDEase-like"/>
    <property type="match status" value="1"/>
</dbReference>
<dbReference type="PANTHER" id="PTHR35795">
    <property type="entry name" value="SLR1885 PROTEIN"/>
    <property type="match status" value="1"/>
</dbReference>
<dbReference type="Pfam" id="PF01966">
    <property type="entry name" value="HD"/>
    <property type="match status" value="1"/>
</dbReference>
<dbReference type="GeneID" id="77471835"/>
<dbReference type="Gene3D" id="1.10.3210.10">
    <property type="entry name" value="Hypothetical protein af1432"/>
    <property type="match status" value="1"/>
</dbReference>
<dbReference type="GO" id="GO:0016787">
    <property type="term" value="F:hydrolase activity"/>
    <property type="evidence" value="ECO:0007669"/>
    <property type="project" value="UniProtKB-KW"/>
</dbReference>
<dbReference type="InterPro" id="IPR006674">
    <property type="entry name" value="HD_domain"/>
</dbReference>
<keyword evidence="1 3" id="KW-0378">Hydrolase</keyword>
<dbReference type="Proteomes" id="UP000241201">
    <property type="component" value="Unassembled WGS sequence"/>
</dbReference>
<gene>
    <name evidence="3" type="ORF">C7U55_12155</name>
</gene>
<protein>
    <submittedName>
        <fullName evidence="3">Metal-dependent phosphohydrolase</fullName>
    </submittedName>
</protein>
<keyword evidence="4" id="KW-1185">Reference proteome</keyword>
<sequence>MKEEERIIKNTIKRTKEYDRTLSPYACKTSECQKLRKEENEHEEFDIRWPFEEDIDRILYCKSYQRYTDKTQALSFFQSAHISKRSIHVQWVSRIARQIGKGLNLNLDLIEAAALGHDLGHTPYGHVGERALNEKLQEAGFGYFCHNANSVRNILYLERNGKGYNVSLQVLDAILCHNGEMLSKKYEPDRKKTKEQFLQEYHDCWHKENASLDLKPMTLEGCVVRISDVISYIGKDIEDAMSVGILQKEDLPEKVVKVLGDNNKSIMNKLIGDLMIHSYQKPYLRFSHEVFEALSTLLSFLGEKVHHHPVLEKENAKLSRMVKELFDVYLEELENNDQDSNIVKFKSKMIESYQNTPNPLIVSDYLSMMTDTYVLNDYESKFLPILHGEKL</sequence>
<evidence type="ECO:0000313" key="4">
    <source>
        <dbReference type="Proteomes" id="UP000241201"/>
    </source>
</evidence>
<evidence type="ECO:0000256" key="1">
    <source>
        <dbReference type="ARBA" id="ARBA00022801"/>
    </source>
</evidence>
<comment type="caution">
    <text evidence="3">The sequence shown here is derived from an EMBL/GenBank/DDBJ whole genome shotgun (WGS) entry which is preliminary data.</text>
</comment>
<proteinExistence type="predicted"/>
<dbReference type="EMBL" id="PYLP01000025">
    <property type="protein sequence ID" value="PST36070.1"/>
    <property type="molecule type" value="Genomic_DNA"/>
</dbReference>
<dbReference type="AlphaFoldDB" id="A0A2T3FLB5"/>
<feature type="domain" description="HD" evidence="2">
    <location>
        <begin position="85"/>
        <end position="233"/>
    </location>
</feature>
<dbReference type="SMART" id="SM00471">
    <property type="entry name" value="HDc"/>
    <property type="match status" value="1"/>
</dbReference>
<dbReference type="PANTHER" id="PTHR35795:SF1">
    <property type="entry name" value="BIS(5'-NUCLEOSYL)-TETRAPHOSPHATASE, SYMMETRICAL"/>
    <property type="match status" value="1"/>
</dbReference>
<organism evidence="3 4">
    <name type="scientific">Faecalibacillus faecis</name>
    <dbReference type="NCBI Taxonomy" id="1982628"/>
    <lineage>
        <taxon>Bacteria</taxon>
        <taxon>Bacillati</taxon>
        <taxon>Bacillota</taxon>
        <taxon>Erysipelotrichia</taxon>
        <taxon>Erysipelotrichales</taxon>
        <taxon>Coprobacillaceae</taxon>
        <taxon>Faecalibacillus</taxon>
    </lineage>
</organism>
<dbReference type="PROSITE" id="PS51831">
    <property type="entry name" value="HD"/>
    <property type="match status" value="1"/>
</dbReference>
<dbReference type="RefSeq" id="WP_106988792.1">
    <property type="nucleotide sequence ID" value="NZ_DBGDQT010000051.1"/>
</dbReference>
<name>A0A2T3FLB5_9FIRM</name>
<dbReference type="CDD" id="cd00077">
    <property type="entry name" value="HDc"/>
    <property type="match status" value="1"/>
</dbReference>
<dbReference type="InterPro" id="IPR051094">
    <property type="entry name" value="Diverse_Catalytic_Enzymes"/>
</dbReference>